<dbReference type="InterPro" id="IPR038765">
    <property type="entry name" value="Papain-like_cys_pep_sf"/>
</dbReference>
<dbReference type="SMART" id="SM00460">
    <property type="entry name" value="TGc"/>
    <property type="match status" value="1"/>
</dbReference>
<feature type="domain" description="Transglutaminase-like" evidence="3">
    <location>
        <begin position="472"/>
        <end position="547"/>
    </location>
</feature>
<comment type="caution">
    <text evidence="4">The sequence shown here is derived from an EMBL/GenBank/DDBJ whole genome shotgun (WGS) entry which is preliminary data.</text>
</comment>
<dbReference type="RefSeq" id="WP_114747102.1">
    <property type="nucleotide sequence ID" value="NZ_QQAY01000020.1"/>
</dbReference>
<evidence type="ECO:0000259" key="3">
    <source>
        <dbReference type="SMART" id="SM00460"/>
    </source>
</evidence>
<feature type="transmembrane region" description="Helical" evidence="2">
    <location>
        <begin position="613"/>
        <end position="631"/>
    </location>
</feature>
<dbReference type="PANTHER" id="PTHR42736:SF1">
    <property type="entry name" value="PROTEIN-GLUTAMINE GAMMA-GLUTAMYLTRANSFERASE"/>
    <property type="match status" value="1"/>
</dbReference>
<keyword evidence="5" id="KW-1185">Reference proteome</keyword>
<feature type="compositionally biased region" description="Basic and acidic residues" evidence="1">
    <location>
        <begin position="571"/>
        <end position="587"/>
    </location>
</feature>
<dbReference type="Pfam" id="PF01841">
    <property type="entry name" value="Transglut_core"/>
    <property type="match status" value="1"/>
</dbReference>
<keyword evidence="2" id="KW-1133">Transmembrane helix</keyword>
<name>A0A370G262_9BACI</name>
<evidence type="ECO:0000313" key="5">
    <source>
        <dbReference type="Proteomes" id="UP000255326"/>
    </source>
</evidence>
<gene>
    <name evidence="4" type="ORF">DFR59_12055</name>
</gene>
<dbReference type="Pfam" id="PF11992">
    <property type="entry name" value="TgpA_N"/>
    <property type="match status" value="1"/>
</dbReference>
<dbReference type="EMBL" id="QQAY01000020">
    <property type="protein sequence ID" value="RDI37957.1"/>
    <property type="molecule type" value="Genomic_DNA"/>
</dbReference>
<dbReference type="InterPro" id="IPR052901">
    <property type="entry name" value="Bact_TGase-like"/>
</dbReference>
<dbReference type="OrthoDB" id="9804872at2"/>
<feature type="transmembrane region" description="Helical" evidence="2">
    <location>
        <begin position="203"/>
        <end position="220"/>
    </location>
</feature>
<feature type="transmembrane region" description="Helical" evidence="2">
    <location>
        <begin position="108"/>
        <end position="130"/>
    </location>
</feature>
<dbReference type="Proteomes" id="UP000255326">
    <property type="component" value="Unassembled WGS sequence"/>
</dbReference>
<sequence>MSQGLNVKGVYGAVLYFLGFLLLWEWIRPLEQLTMTGEIQRFLVFIILCLVLSFFSVHWAISSIIKVVYLLFTLHLIFFEGPLMELQWLKYFFGDLSHNLSLIVHQDWYGLSDLFRSLLFFVLLWLMAYLMHYWLMVRKKIFIFYFLTIIYITILDTFSPYKADHAIIRIIVVGFILLGILFFNRLTEREGIEEQGLQMRKWILPLAIMVGGSAVAAYAAPKADPIWPDPVPYLKSYAEGAGTGPGGVAKIGYGTDDTQLGGPFNGDNTIVFTAEDTTKHYWKIETKDQYTGKGWVLSDAPNEEKVIGPGEQVPDVNPSVSADSPDETAKLSFNLPYEFIVQPAGLLQINGQQNDEYHLNTASEKWVPYRKGKPYEIEKYTLDYKEPSYSMKAMRGTTGEHVEADILKRYTQLPDTVPLRVKELAKSIIEGKDNWFDQAKAIEGYFKNPGFIYDQSDVAVPGKNQDYVDQFLFDTQKGYCDNFSTSMIVLLRSVGIPSRWVKGYSDGQFKFSKTGNFKVYEVTNNDAHSWVEVYFPNVGWVPFEPTKGFDGNINYKYDLNVDKSTTPPPVKKPETPEKKPAKDLGKETTVKNTDRFSFIDMWNDIVSFWKNSWGWILLGAVMLGIISWIFYKARGRWIPYFLLIKYKRKHGDDTFEKAYLSLLKQLDRSGLKMDDGQTLRGYAKYIDSFFSTREMSRLTAIYERVLYRREKDAANWDETRKLWENLIKKTTG</sequence>
<dbReference type="InterPro" id="IPR025403">
    <property type="entry name" value="TgpA-like_C"/>
</dbReference>
<dbReference type="PANTHER" id="PTHR42736">
    <property type="entry name" value="PROTEIN-GLUTAMINE GAMMA-GLUTAMYLTRANSFERASE"/>
    <property type="match status" value="1"/>
</dbReference>
<feature type="transmembrane region" description="Helical" evidence="2">
    <location>
        <begin position="142"/>
        <end position="160"/>
    </location>
</feature>
<accession>A0A370G262</accession>
<organism evidence="4 5">
    <name type="scientific">Falsibacillus pallidus</name>
    <dbReference type="NCBI Taxonomy" id="493781"/>
    <lineage>
        <taxon>Bacteria</taxon>
        <taxon>Bacillati</taxon>
        <taxon>Bacillota</taxon>
        <taxon>Bacilli</taxon>
        <taxon>Bacillales</taxon>
        <taxon>Bacillaceae</taxon>
        <taxon>Falsibacillus</taxon>
    </lineage>
</organism>
<evidence type="ECO:0000256" key="2">
    <source>
        <dbReference type="SAM" id="Phobius"/>
    </source>
</evidence>
<reference evidence="4 5" key="1">
    <citation type="submission" date="2018-07" db="EMBL/GenBank/DDBJ databases">
        <title>Genomic Encyclopedia of Type Strains, Phase IV (KMG-IV): sequencing the most valuable type-strain genomes for metagenomic binning, comparative biology and taxonomic classification.</title>
        <authorList>
            <person name="Goeker M."/>
        </authorList>
    </citation>
    <scope>NUCLEOTIDE SEQUENCE [LARGE SCALE GENOMIC DNA]</scope>
    <source>
        <strain evidence="4 5">DSM 25281</strain>
    </source>
</reference>
<protein>
    <submittedName>
        <fullName evidence="4">Uncharacterized protein DUF4129</fullName>
    </submittedName>
</protein>
<keyword evidence="2" id="KW-0812">Transmembrane</keyword>
<feature type="transmembrane region" description="Helical" evidence="2">
    <location>
        <begin position="9"/>
        <end position="27"/>
    </location>
</feature>
<feature type="transmembrane region" description="Helical" evidence="2">
    <location>
        <begin position="39"/>
        <end position="61"/>
    </location>
</feature>
<feature type="transmembrane region" description="Helical" evidence="2">
    <location>
        <begin position="68"/>
        <end position="88"/>
    </location>
</feature>
<keyword evidence="2" id="KW-0472">Membrane</keyword>
<dbReference type="Gene3D" id="3.10.620.30">
    <property type="match status" value="1"/>
</dbReference>
<dbReference type="InterPro" id="IPR002931">
    <property type="entry name" value="Transglutaminase-like"/>
</dbReference>
<dbReference type="Pfam" id="PF13559">
    <property type="entry name" value="DUF4129"/>
    <property type="match status" value="1"/>
</dbReference>
<dbReference type="InterPro" id="IPR021878">
    <property type="entry name" value="TgpA_N"/>
</dbReference>
<evidence type="ECO:0000313" key="4">
    <source>
        <dbReference type="EMBL" id="RDI37957.1"/>
    </source>
</evidence>
<feature type="region of interest" description="Disordered" evidence="1">
    <location>
        <begin position="564"/>
        <end position="587"/>
    </location>
</feature>
<feature type="transmembrane region" description="Helical" evidence="2">
    <location>
        <begin position="166"/>
        <end position="183"/>
    </location>
</feature>
<dbReference type="SUPFAM" id="SSF54001">
    <property type="entry name" value="Cysteine proteinases"/>
    <property type="match status" value="1"/>
</dbReference>
<evidence type="ECO:0000256" key="1">
    <source>
        <dbReference type="SAM" id="MobiDB-lite"/>
    </source>
</evidence>
<proteinExistence type="predicted"/>
<dbReference type="AlphaFoldDB" id="A0A370G262"/>